<keyword evidence="2" id="KW-0812">Transmembrane</keyword>
<keyword evidence="2" id="KW-1133">Transmembrane helix</keyword>
<dbReference type="Proteomes" id="UP000198403">
    <property type="component" value="Unassembled WGS sequence"/>
</dbReference>
<evidence type="ECO:0000313" key="3">
    <source>
        <dbReference type="EMBL" id="SNR33193.1"/>
    </source>
</evidence>
<evidence type="ECO:0000256" key="2">
    <source>
        <dbReference type="SAM" id="Phobius"/>
    </source>
</evidence>
<evidence type="ECO:0000313" key="4">
    <source>
        <dbReference type="Proteomes" id="UP000198403"/>
    </source>
</evidence>
<sequence>MTAGDIGTMLTGLTALVTALGAIYLQRQRRAALDADALEKERNGLRQRVESLLRYIHVLRRLLAEHGIEAPPMPAEPDETEVKR</sequence>
<keyword evidence="2" id="KW-0472">Membrane</keyword>
<dbReference type="EMBL" id="FZNO01000003">
    <property type="protein sequence ID" value="SNR33193.1"/>
    <property type="molecule type" value="Genomic_DNA"/>
</dbReference>
<organism evidence="3 4">
    <name type="scientific">Blastococcus mobilis</name>
    <dbReference type="NCBI Taxonomy" id="1938746"/>
    <lineage>
        <taxon>Bacteria</taxon>
        <taxon>Bacillati</taxon>
        <taxon>Actinomycetota</taxon>
        <taxon>Actinomycetes</taxon>
        <taxon>Geodermatophilales</taxon>
        <taxon>Geodermatophilaceae</taxon>
        <taxon>Blastococcus</taxon>
    </lineage>
</organism>
<keyword evidence="1" id="KW-0175">Coiled coil</keyword>
<proteinExistence type="predicted"/>
<keyword evidence="4" id="KW-1185">Reference proteome</keyword>
<gene>
    <name evidence="3" type="ORF">SAMN06272737_103102</name>
</gene>
<accession>A0A238VHP1</accession>
<dbReference type="AlphaFoldDB" id="A0A238VHP1"/>
<reference evidence="3 4" key="1">
    <citation type="submission" date="2017-06" db="EMBL/GenBank/DDBJ databases">
        <authorList>
            <person name="Kim H.J."/>
            <person name="Triplett B.A."/>
        </authorList>
    </citation>
    <scope>NUCLEOTIDE SEQUENCE [LARGE SCALE GENOMIC DNA]</scope>
    <source>
        <strain evidence="3 4">DSM 44272</strain>
    </source>
</reference>
<name>A0A238VHP1_9ACTN</name>
<feature type="coiled-coil region" evidence="1">
    <location>
        <begin position="28"/>
        <end position="55"/>
    </location>
</feature>
<feature type="transmembrane region" description="Helical" evidence="2">
    <location>
        <begin position="6"/>
        <end position="25"/>
    </location>
</feature>
<dbReference type="RefSeq" id="WP_089335249.1">
    <property type="nucleotide sequence ID" value="NZ_FZNO01000003.1"/>
</dbReference>
<protein>
    <submittedName>
        <fullName evidence="3">Uncharacterized protein</fullName>
    </submittedName>
</protein>
<evidence type="ECO:0000256" key="1">
    <source>
        <dbReference type="SAM" id="Coils"/>
    </source>
</evidence>